<reference evidence="1" key="1">
    <citation type="submission" date="2018-11" db="EMBL/GenBank/DDBJ databases">
        <authorList>
            <consortium name="Pathogen Informatics"/>
        </authorList>
    </citation>
    <scope>NUCLEOTIDE SEQUENCE</scope>
</reference>
<name>A0A3S5ACJ8_9PLAT</name>
<dbReference type="AlphaFoldDB" id="A0A3S5ACJ8"/>
<gene>
    <name evidence="1" type="ORF">PXEA_LOCUS6337</name>
</gene>
<dbReference type="Proteomes" id="UP000784294">
    <property type="component" value="Unassembled WGS sequence"/>
</dbReference>
<comment type="caution">
    <text evidence="1">The sequence shown here is derived from an EMBL/GenBank/DDBJ whole genome shotgun (WGS) entry which is preliminary data.</text>
</comment>
<protein>
    <submittedName>
        <fullName evidence="1">Uncharacterized protein</fullName>
    </submittedName>
</protein>
<evidence type="ECO:0000313" key="1">
    <source>
        <dbReference type="EMBL" id="VEL12897.1"/>
    </source>
</evidence>
<proteinExistence type="predicted"/>
<keyword evidence="2" id="KW-1185">Reference proteome</keyword>
<organism evidence="1 2">
    <name type="scientific">Protopolystoma xenopodis</name>
    <dbReference type="NCBI Taxonomy" id="117903"/>
    <lineage>
        <taxon>Eukaryota</taxon>
        <taxon>Metazoa</taxon>
        <taxon>Spiralia</taxon>
        <taxon>Lophotrochozoa</taxon>
        <taxon>Platyhelminthes</taxon>
        <taxon>Monogenea</taxon>
        <taxon>Polyopisthocotylea</taxon>
        <taxon>Polystomatidea</taxon>
        <taxon>Polystomatidae</taxon>
        <taxon>Protopolystoma</taxon>
    </lineage>
</organism>
<sequence>MSDLVQAYLFVKMNCREYLDPVQLFGLVTFRQPMARVSQTKTQTKPTSRKSLHNAVLQDSIQFAARSINWGLAHPITSSSAGEVCPPNQHSVSSEYLITNVKHHLRLVLFWPANSSGVTGEAGGLINLAEMANRLPLLISAPVHTNYLEAWPLSDLEEASIQLMKTMLINEVAEKTLASYGRVCRQIHLRSLELSLRSFFLVLG</sequence>
<dbReference type="EMBL" id="CAAALY010016192">
    <property type="protein sequence ID" value="VEL12897.1"/>
    <property type="molecule type" value="Genomic_DNA"/>
</dbReference>
<accession>A0A3S5ACJ8</accession>
<evidence type="ECO:0000313" key="2">
    <source>
        <dbReference type="Proteomes" id="UP000784294"/>
    </source>
</evidence>